<name>A0ACC1M5B8_9FUNG</name>
<dbReference type="EMBL" id="JANBVB010000201">
    <property type="protein sequence ID" value="KAJ2896386.1"/>
    <property type="molecule type" value="Genomic_DNA"/>
</dbReference>
<sequence length="1172" mass="125856">MQQQQQAQMLSPPSQQQMFHMSQHHGMPPPQIPSSSAMSQMAPLPPPPPPQINPLGVRFMDGGPVSLHLKRDPGFGVDPMEEGGMYDPAKQAYEASSHFLLPVNNFHYSSYAPPPANQQSSSSMRAGPSSSSSSSRSRKQPVMGIPGTSCFPVRTPSGSSMGYNGGDVFPSTSGISSMASSLLPPNFDPTVLAQDLSTAYVSAIAGMPPVDHNNNNSSNGSSRAVVESKSAIARGKSASHTVPDPATSGKMRDLRKQIRSIISSVWANTECGKSAGMAGVSMGAAGLADDEPATDDEPASGRRAQQLPLASPSGDRSMDDHLLAIFFDCVHHQLPIMQRAEFFGAYSRGTVPLLLICAMCAASSVFLNRIEEERKAIYDRYSQKVRELFHDACFEPSLEVVQTALIMTLCEYRHGSLHRAWVYLSMGFRLAIAMGYHHHDAKLRAGPLQSSADIARRESCRRAFWGAFLLDRYTAIGGGKPLGINDSDISVLLPLRDEDWQSAATATAPPLKVLEFFKPTSLALPLKSGSFKTDSNVEDSDTGGAGAGNASSNGNSPLAGSVGDGSTGDIDSLAHSRNSTPLSNRGDGWSGRAGETTALGCFVKLMAVVGQVAQHINGTKNSSGSGDTDHRPDRPSRDYAALDAALLRWKEDLSDSLLYSQARAMETEPESAVFVACMHAIYHGAVIMLNRENMGLLRDLPGQLDVSTNLAIRSLERCRVAAMEVVEIAHHLCALPSAMTNALLPWALFQAGTLLIHFMIAGSSPHAQEEARSAILSLDSVLRDELSRYWNVSTKYHLVLSNMVKAWERTRQSTPSLTPRQPTPATMQNHQHQNPHAAFGDSAADTFHALNAQMCLPMQMQMHMQLPPAHVPMPSSSSSQMQRRMQHSASSEPFSTLLKPFSVPGAPGPLLTPDSHNGMMQQQQQQLMAGMHSGMSGPVSETPALGQRPLQVSNSADGDIPSYMFTMDSAQDSLNTLNVFLSQLSQEQARQISEGLQTYSLQNSSASSRPMTTQQSMSSVFAAQNSSGGSSDAILTNAAALHQLHSFAPGGFDTSSSVNASRLQARRGSLPISSNGDLFIAPGPSTVFPASTVPQSFVQQPIMPSELDPLLFNTMTPFLHELQMFNALPVQQHAVQHQPTRQQQQQGLVMAAGGSNDSAAGTIHEPHGHQRT</sequence>
<accession>A0ACC1M5B8</accession>
<comment type="caution">
    <text evidence="1">The sequence shown here is derived from an EMBL/GenBank/DDBJ whole genome shotgun (WGS) entry which is preliminary data.</text>
</comment>
<keyword evidence="2" id="KW-1185">Reference proteome</keyword>
<organism evidence="1 2">
    <name type="scientific">Coemansia aciculifera</name>
    <dbReference type="NCBI Taxonomy" id="417176"/>
    <lineage>
        <taxon>Eukaryota</taxon>
        <taxon>Fungi</taxon>
        <taxon>Fungi incertae sedis</taxon>
        <taxon>Zoopagomycota</taxon>
        <taxon>Kickxellomycotina</taxon>
        <taxon>Kickxellomycetes</taxon>
        <taxon>Kickxellales</taxon>
        <taxon>Kickxellaceae</taxon>
        <taxon>Coemansia</taxon>
    </lineage>
</organism>
<gene>
    <name evidence="1" type="ORF">IWW38_002038</name>
</gene>
<proteinExistence type="predicted"/>
<reference evidence="1" key="1">
    <citation type="submission" date="2022-07" db="EMBL/GenBank/DDBJ databases">
        <title>Phylogenomic reconstructions and comparative analyses of Kickxellomycotina fungi.</title>
        <authorList>
            <person name="Reynolds N.K."/>
            <person name="Stajich J.E."/>
            <person name="Barry K."/>
            <person name="Grigoriev I.V."/>
            <person name="Crous P."/>
            <person name="Smith M.E."/>
        </authorList>
    </citation>
    <scope>NUCLEOTIDE SEQUENCE</scope>
    <source>
        <strain evidence="1">CBS 190363</strain>
    </source>
</reference>
<dbReference type="Proteomes" id="UP001139981">
    <property type="component" value="Unassembled WGS sequence"/>
</dbReference>
<evidence type="ECO:0000313" key="2">
    <source>
        <dbReference type="Proteomes" id="UP001139981"/>
    </source>
</evidence>
<protein>
    <submittedName>
        <fullName evidence="1">Uncharacterized protein</fullName>
    </submittedName>
</protein>
<evidence type="ECO:0000313" key="1">
    <source>
        <dbReference type="EMBL" id="KAJ2896386.1"/>
    </source>
</evidence>